<gene>
    <name evidence="9" type="ORF">BGL_1c20820</name>
</gene>
<dbReference type="CDD" id="cd10030">
    <property type="entry name" value="UDG-F4_TTUDGA_SPO1dp_like"/>
    <property type="match status" value="1"/>
</dbReference>
<name>A0A0B6S2X7_BURPL</name>
<evidence type="ECO:0000313" key="9">
    <source>
        <dbReference type="EMBL" id="AJK46591.1"/>
    </source>
</evidence>
<keyword evidence="2" id="KW-0479">Metal-binding</keyword>
<evidence type="ECO:0000256" key="4">
    <source>
        <dbReference type="ARBA" id="ARBA00022801"/>
    </source>
</evidence>
<evidence type="ECO:0000313" key="10">
    <source>
        <dbReference type="Proteomes" id="UP000031838"/>
    </source>
</evidence>
<dbReference type="InterPro" id="IPR005122">
    <property type="entry name" value="Uracil-DNA_glycosylase-like"/>
</dbReference>
<dbReference type="KEGG" id="bgp:BGL_1c20820"/>
<evidence type="ECO:0000256" key="3">
    <source>
        <dbReference type="ARBA" id="ARBA00022763"/>
    </source>
</evidence>
<protein>
    <submittedName>
        <fullName evidence="9">Phage SPO1 DNA polymerase-like protein</fullName>
    </submittedName>
</protein>
<dbReference type="InterPro" id="IPR036895">
    <property type="entry name" value="Uracil-DNA_glycosylase-like_sf"/>
</dbReference>
<dbReference type="Gene3D" id="3.40.470.10">
    <property type="entry name" value="Uracil-DNA glycosylase-like domain"/>
    <property type="match status" value="1"/>
</dbReference>
<dbReference type="GO" id="GO:0097506">
    <property type="term" value="F:deaminated base DNA N-glycosylase activity"/>
    <property type="evidence" value="ECO:0007669"/>
    <property type="project" value="UniProtKB-ARBA"/>
</dbReference>
<dbReference type="InterPro" id="IPR051536">
    <property type="entry name" value="UDG_Type-4/5"/>
</dbReference>
<dbReference type="PANTHER" id="PTHR33693:SF9">
    <property type="entry name" value="TYPE-4 URACIL-DNA GLYCOSYLASE"/>
    <property type="match status" value="1"/>
</dbReference>
<keyword evidence="1" id="KW-0004">4Fe-4S</keyword>
<organism evidence="9 10">
    <name type="scientific">Burkholderia plantarii</name>
    <dbReference type="NCBI Taxonomy" id="41899"/>
    <lineage>
        <taxon>Bacteria</taxon>
        <taxon>Pseudomonadati</taxon>
        <taxon>Pseudomonadota</taxon>
        <taxon>Betaproteobacteria</taxon>
        <taxon>Burkholderiales</taxon>
        <taxon>Burkholderiaceae</taxon>
        <taxon>Burkholderia</taxon>
    </lineage>
</organism>
<sequence length="233" mass="24953">MSDPIFPAADPDLPATLDACRRCGLWAPATRPVAGAGPRRAAIMLVGEQPGKHEDRTGRPFGGTAGRLLDRALTEASLARSEIHATYALKHIQRAAPGSQVGDAMPTRHEIDACRYWLEREIRSVAPRVIVAFGAVALRAVLDDPDAVVHRMPLPYRLPGGERVIATLAPAQVLRTRGADSRERAWQQIVEALRAARRLAQAADEAAPPGGGEPRVPSAVWIDPARGGSAWLA</sequence>
<accession>A0A0B6S2X7</accession>
<keyword evidence="6" id="KW-0411">Iron-sulfur</keyword>
<proteinExistence type="predicted"/>
<dbReference type="SMART" id="SM00986">
    <property type="entry name" value="UDG"/>
    <property type="match status" value="1"/>
</dbReference>
<evidence type="ECO:0000256" key="6">
    <source>
        <dbReference type="ARBA" id="ARBA00023014"/>
    </source>
</evidence>
<dbReference type="SMART" id="SM00987">
    <property type="entry name" value="UreE_C"/>
    <property type="match status" value="1"/>
</dbReference>
<evidence type="ECO:0000256" key="7">
    <source>
        <dbReference type="ARBA" id="ARBA00023204"/>
    </source>
</evidence>
<keyword evidence="4" id="KW-0378">Hydrolase</keyword>
<dbReference type="EMBL" id="CP002580">
    <property type="protein sequence ID" value="AJK46591.1"/>
    <property type="molecule type" value="Genomic_DNA"/>
</dbReference>
<keyword evidence="7" id="KW-0234">DNA repair</keyword>
<dbReference type="PANTHER" id="PTHR33693">
    <property type="entry name" value="TYPE-5 URACIL-DNA GLYCOSYLASE"/>
    <property type="match status" value="1"/>
</dbReference>
<keyword evidence="5" id="KW-0408">Iron</keyword>
<keyword evidence="10" id="KW-1185">Reference proteome</keyword>
<reference evidence="9 10" key="2">
    <citation type="journal article" date="2016" name="Appl. Microbiol. Biotechnol.">
        <title>Mutations improving production and secretion of extracellular lipase by Burkholderia glumae PG1.</title>
        <authorList>
            <person name="Knapp A."/>
            <person name="Voget S."/>
            <person name="Gao R."/>
            <person name="Zaburannyi N."/>
            <person name="Krysciak D."/>
            <person name="Breuer M."/>
            <person name="Hauer B."/>
            <person name="Streit W.R."/>
            <person name="Muller R."/>
            <person name="Daniel R."/>
            <person name="Jaeger K.E."/>
        </authorList>
    </citation>
    <scope>NUCLEOTIDE SEQUENCE [LARGE SCALE GENOMIC DNA]</scope>
    <source>
        <strain evidence="9 10">PG1</strain>
    </source>
</reference>
<evidence type="ECO:0000256" key="5">
    <source>
        <dbReference type="ARBA" id="ARBA00023004"/>
    </source>
</evidence>
<evidence type="ECO:0000256" key="2">
    <source>
        <dbReference type="ARBA" id="ARBA00022723"/>
    </source>
</evidence>
<dbReference type="AlphaFoldDB" id="A0A0B6S2X7"/>
<dbReference type="GO" id="GO:0051539">
    <property type="term" value="F:4 iron, 4 sulfur cluster binding"/>
    <property type="evidence" value="ECO:0007669"/>
    <property type="project" value="UniProtKB-KW"/>
</dbReference>
<dbReference type="Pfam" id="PF03167">
    <property type="entry name" value="UDG"/>
    <property type="match status" value="1"/>
</dbReference>
<dbReference type="HOGENOM" id="CLU_044815_1_3_4"/>
<evidence type="ECO:0000256" key="1">
    <source>
        <dbReference type="ARBA" id="ARBA00022485"/>
    </source>
</evidence>
<dbReference type="SUPFAM" id="SSF52141">
    <property type="entry name" value="Uracil-DNA glycosylase-like"/>
    <property type="match status" value="1"/>
</dbReference>
<dbReference type="Proteomes" id="UP000031838">
    <property type="component" value="Chromosome 1"/>
</dbReference>
<evidence type="ECO:0000259" key="8">
    <source>
        <dbReference type="SMART" id="SM00986"/>
    </source>
</evidence>
<feature type="domain" description="Uracil-DNA glycosylase-like" evidence="8">
    <location>
        <begin position="34"/>
        <end position="194"/>
    </location>
</feature>
<keyword evidence="3" id="KW-0227">DNA damage</keyword>
<dbReference type="GO" id="GO:0046872">
    <property type="term" value="F:metal ion binding"/>
    <property type="evidence" value="ECO:0007669"/>
    <property type="project" value="UniProtKB-KW"/>
</dbReference>
<dbReference type="RefSeq" id="WP_080937186.1">
    <property type="nucleotide sequence ID" value="NZ_CP002580.1"/>
</dbReference>
<dbReference type="GO" id="GO:0006281">
    <property type="term" value="P:DNA repair"/>
    <property type="evidence" value="ECO:0007669"/>
    <property type="project" value="UniProtKB-KW"/>
</dbReference>
<reference evidence="10" key="1">
    <citation type="submission" date="2011-03" db="EMBL/GenBank/DDBJ databases">
        <authorList>
            <person name="Voget S."/>
            <person name="Streit W.R."/>
            <person name="Jaeger K.E."/>
            <person name="Daniel R."/>
        </authorList>
    </citation>
    <scope>NUCLEOTIDE SEQUENCE [LARGE SCALE GENOMIC DNA]</scope>
    <source>
        <strain evidence="10">PG1</strain>
    </source>
</reference>